<dbReference type="AlphaFoldDB" id="A0A0M9X963"/>
<dbReference type="Pfam" id="PF01301">
    <property type="entry name" value="Glyco_hydro_35"/>
    <property type="match status" value="1"/>
</dbReference>
<comment type="similarity">
    <text evidence="1 2">Belongs to the glycosyl hydrolase 35 family.</text>
</comment>
<dbReference type="GO" id="GO:0004553">
    <property type="term" value="F:hydrolase activity, hydrolyzing O-glycosyl compounds"/>
    <property type="evidence" value="ECO:0007669"/>
    <property type="project" value="InterPro"/>
</dbReference>
<organism evidence="4 5">
    <name type="scientific">Streptomyces caelestis</name>
    <dbReference type="NCBI Taxonomy" id="36816"/>
    <lineage>
        <taxon>Bacteria</taxon>
        <taxon>Bacillati</taxon>
        <taxon>Actinomycetota</taxon>
        <taxon>Actinomycetes</taxon>
        <taxon>Kitasatosporales</taxon>
        <taxon>Streptomycetaceae</taxon>
        <taxon>Streptomyces</taxon>
    </lineage>
</organism>
<proteinExistence type="inferred from homology"/>
<gene>
    <name evidence="4" type="ORF">ADK41_14920</name>
</gene>
<evidence type="ECO:0000256" key="2">
    <source>
        <dbReference type="RuleBase" id="RU003679"/>
    </source>
</evidence>
<name>A0A0M9X963_9ACTN</name>
<accession>A0A0M9X963</accession>
<dbReference type="Proteomes" id="UP000037773">
    <property type="component" value="Unassembled WGS sequence"/>
</dbReference>
<dbReference type="PANTHER" id="PTHR23421">
    <property type="entry name" value="BETA-GALACTOSIDASE RELATED"/>
    <property type="match status" value="1"/>
</dbReference>
<dbReference type="EMBL" id="LGCN01000154">
    <property type="protein sequence ID" value="KOT39157.1"/>
    <property type="molecule type" value="Genomic_DNA"/>
</dbReference>
<dbReference type="GO" id="GO:0005975">
    <property type="term" value="P:carbohydrate metabolic process"/>
    <property type="evidence" value="ECO:0007669"/>
    <property type="project" value="InterPro"/>
</dbReference>
<evidence type="ECO:0000313" key="4">
    <source>
        <dbReference type="EMBL" id="KOT39157.1"/>
    </source>
</evidence>
<feature type="domain" description="Glycoside hydrolase 35 catalytic" evidence="3">
    <location>
        <begin position="37"/>
        <end position="377"/>
    </location>
</feature>
<dbReference type="PATRIC" id="fig|36816.3.peg.3223"/>
<dbReference type="SUPFAM" id="SSF51445">
    <property type="entry name" value="(Trans)glycosidases"/>
    <property type="match status" value="1"/>
</dbReference>
<evidence type="ECO:0000259" key="3">
    <source>
        <dbReference type="Pfam" id="PF01301"/>
    </source>
</evidence>
<keyword evidence="5" id="KW-1185">Reference proteome</keyword>
<evidence type="ECO:0000313" key="5">
    <source>
        <dbReference type="Proteomes" id="UP000037773"/>
    </source>
</evidence>
<dbReference type="Gene3D" id="3.20.20.80">
    <property type="entry name" value="Glycosidases"/>
    <property type="match status" value="1"/>
</dbReference>
<evidence type="ECO:0000256" key="1">
    <source>
        <dbReference type="ARBA" id="ARBA00009809"/>
    </source>
</evidence>
<reference evidence="4 5" key="1">
    <citation type="submission" date="2015-07" db="EMBL/GenBank/DDBJ databases">
        <authorList>
            <person name="Noorani M."/>
        </authorList>
    </citation>
    <scope>NUCLEOTIDE SEQUENCE [LARGE SCALE GENOMIC DNA]</scope>
    <source>
        <strain evidence="4 5">NRRL B-24567</strain>
    </source>
</reference>
<comment type="caution">
    <text evidence="4">The sequence shown here is derived from an EMBL/GenBank/DDBJ whole genome shotgun (WGS) entry which is preliminary data.</text>
</comment>
<protein>
    <submittedName>
        <fullName evidence="4">Beta-galactosidase</fullName>
    </submittedName>
</protein>
<sequence>MLTLHTQHPPVPLSGHLPMGSRAGVPAPLRADSRKLVRGDEPWLPVMGEFHFSRYPAAEWREELLKIRAGGIDLLATYLFWNQHEEERGTLRFDGDLDIRRFVELCGELELYVSVRIGPWSHGECRNGGFPDWLMREDCSPRTDDPAYLALVEPYYAAIARELRGLSYDDEGPIVAVQVENELYDQPEHLRTLRAMAERAGIEAPLWTATGWGAADIPADVLLPLYGGYPEAFWEDAHEGWAREMRRHYFFTAIRDDHAIGADLRSSAPAGTGPDDRRYPYATCELGGGMAIAYHRRPLVPAADVSSLALTKLGSGSVWQGYYLYHGCSQRLAQALPNQESHSTGYPNDLPAVTYDFQAPLGEYGQVRPSFAALRLQHLLIHDSGAALADMPLFLPDDGPAGLDDRTSLRWSVRSHGDRGFLFVNNHQPHEPLPHHERVRFQVHLGERTLTLPAREVTIPSGAHFVWPLGYEAGRGVRVEWASAQPVTRLELDGTPVSVFAATAGVTPQFCLPSGAVVSGPARVETSDAQDADRMVVSVPEPGPEALLTVTGPEGPVRLLVLSEEQALRAQRVRIGGVDRLVLCDEPVLADGDSLRIHTARTRLELAALGVEREDAAACRLGGPCLSEPRADGVFTRWTLTPGAADGRTASPQRPTVECVRAEAVVPPARTGGSHHRASAPLDADFDAAAVYRITLPAGTSEADGEELLRLTYTGDAARAYVDGQLIADHFWYGPAWEIGLHRFAGPVAEHGVELRILPLAPDGEVYVDATARQGLEAARERVSLDSADLVSVRRITLTVTSGAEDDE</sequence>
<dbReference type="InterPro" id="IPR031330">
    <property type="entry name" value="Gly_Hdrlase_35_cat"/>
</dbReference>
<dbReference type="RefSeq" id="WP_030826713.1">
    <property type="nucleotide sequence ID" value="NZ_LGCN01000154.1"/>
</dbReference>
<dbReference type="InterPro" id="IPR001944">
    <property type="entry name" value="Glycoside_Hdrlase_35"/>
</dbReference>
<dbReference type="PRINTS" id="PR00742">
    <property type="entry name" value="GLHYDRLASE35"/>
</dbReference>
<dbReference type="OrthoDB" id="9813184at2"/>
<dbReference type="InterPro" id="IPR017853">
    <property type="entry name" value="GH"/>
</dbReference>